<dbReference type="Gene3D" id="2.40.50.120">
    <property type="match status" value="1"/>
</dbReference>
<accession>A0A1X6NIZ7</accession>
<dbReference type="AlphaFoldDB" id="A0A1X6NIZ7"/>
<name>A0A1X6NIZ7_PORUM</name>
<dbReference type="SUPFAM" id="SSF50242">
    <property type="entry name" value="TIMP-like"/>
    <property type="match status" value="1"/>
</dbReference>
<keyword evidence="2" id="KW-1185">Reference proteome</keyword>
<evidence type="ECO:0000313" key="1">
    <source>
        <dbReference type="EMBL" id="OSX68589.1"/>
    </source>
</evidence>
<protein>
    <recommendedName>
        <fullName evidence="3">NTR domain-containing protein</fullName>
    </recommendedName>
</protein>
<dbReference type="InterPro" id="IPR008993">
    <property type="entry name" value="TIMP-like_OB-fold"/>
</dbReference>
<sequence>MAPIGWAPPPLATLVAAAPPPAAAAAAPTAACRCPPPQTVAAAAAAADHVVVVRVTRKVLLPHRAAAFDGWAGRVTASFKGCTPRAVTLQLPTVASLCGPTPTVGGTYLLTLPAAAVGRRGSVRLQGCNFGRPWAAVAEGDRRALRRLNPLVCPRAPAAPYH</sequence>
<dbReference type="OrthoDB" id="6059111at2759"/>
<dbReference type="EMBL" id="KV920323">
    <property type="protein sequence ID" value="OSX68589.1"/>
    <property type="molecule type" value="Genomic_DNA"/>
</dbReference>
<organism evidence="1 2">
    <name type="scientific">Porphyra umbilicalis</name>
    <name type="common">Purple laver</name>
    <name type="synonym">Red alga</name>
    <dbReference type="NCBI Taxonomy" id="2786"/>
    <lineage>
        <taxon>Eukaryota</taxon>
        <taxon>Rhodophyta</taxon>
        <taxon>Bangiophyceae</taxon>
        <taxon>Bangiales</taxon>
        <taxon>Bangiaceae</taxon>
        <taxon>Porphyra</taxon>
    </lineage>
</organism>
<evidence type="ECO:0008006" key="3">
    <source>
        <dbReference type="Google" id="ProtNLM"/>
    </source>
</evidence>
<reference evidence="1 2" key="1">
    <citation type="submission" date="2017-03" db="EMBL/GenBank/DDBJ databases">
        <title>WGS assembly of Porphyra umbilicalis.</title>
        <authorList>
            <person name="Brawley S.H."/>
            <person name="Blouin N.A."/>
            <person name="Ficko-Blean E."/>
            <person name="Wheeler G.L."/>
            <person name="Lohr M."/>
            <person name="Goodson H.V."/>
            <person name="Jenkins J.W."/>
            <person name="Blaby-Haas C.E."/>
            <person name="Helliwell K.E."/>
            <person name="Chan C."/>
            <person name="Marriage T."/>
            <person name="Bhattacharya D."/>
            <person name="Klein A.S."/>
            <person name="Badis Y."/>
            <person name="Brodie J."/>
            <person name="Cao Y."/>
            <person name="Collen J."/>
            <person name="Dittami S.M."/>
            <person name="Gachon C.M."/>
            <person name="Green B.R."/>
            <person name="Karpowicz S."/>
            <person name="Kim J.W."/>
            <person name="Kudahl U."/>
            <person name="Lin S."/>
            <person name="Michel G."/>
            <person name="Mittag M."/>
            <person name="Olson B.J."/>
            <person name="Pangilinan J."/>
            <person name="Peng Y."/>
            <person name="Qiu H."/>
            <person name="Shu S."/>
            <person name="Singer J.T."/>
            <person name="Smith A.G."/>
            <person name="Sprecher B.N."/>
            <person name="Wagner V."/>
            <person name="Wang W."/>
            <person name="Wang Z.-Y."/>
            <person name="Yan J."/>
            <person name="Yarish C."/>
            <person name="Zoeuner-Riek S."/>
            <person name="Zhuang Y."/>
            <person name="Zou Y."/>
            <person name="Lindquist E.A."/>
            <person name="Grimwood J."/>
            <person name="Barry K."/>
            <person name="Rokhsar D.S."/>
            <person name="Schmutz J."/>
            <person name="Stiller J.W."/>
            <person name="Grossman A.R."/>
            <person name="Prochnik S.E."/>
        </authorList>
    </citation>
    <scope>NUCLEOTIDE SEQUENCE [LARGE SCALE GENOMIC DNA]</scope>
    <source>
        <strain evidence="1">4086291</strain>
    </source>
</reference>
<gene>
    <name evidence="1" type="ORF">BU14_2533s0002</name>
</gene>
<dbReference type="Proteomes" id="UP000218209">
    <property type="component" value="Unassembled WGS sequence"/>
</dbReference>
<evidence type="ECO:0000313" key="2">
    <source>
        <dbReference type="Proteomes" id="UP000218209"/>
    </source>
</evidence>
<proteinExistence type="predicted"/>